<dbReference type="SUPFAM" id="SSF52200">
    <property type="entry name" value="Toll/Interleukin receptor TIR domain"/>
    <property type="match status" value="1"/>
</dbReference>
<dbReference type="InterPro" id="IPR001611">
    <property type="entry name" value="Leu-rich_rpt"/>
</dbReference>
<keyword evidence="8" id="KW-0391">Immunity</keyword>
<keyword evidence="11" id="KW-0675">Receptor</keyword>
<evidence type="ECO:0000256" key="11">
    <source>
        <dbReference type="ARBA" id="ARBA00023170"/>
    </source>
</evidence>
<dbReference type="SUPFAM" id="SSF52058">
    <property type="entry name" value="L domain-like"/>
    <property type="match status" value="1"/>
</dbReference>
<keyword evidence="5 13" id="KW-0812">Transmembrane</keyword>
<name>A0ABD3URY1_SINWO</name>
<evidence type="ECO:0000256" key="2">
    <source>
        <dbReference type="ARBA" id="ARBA00009634"/>
    </source>
</evidence>
<evidence type="ECO:0000256" key="8">
    <source>
        <dbReference type="ARBA" id="ARBA00022859"/>
    </source>
</evidence>
<keyword evidence="6" id="KW-0732">Signal</keyword>
<dbReference type="PRINTS" id="PR00019">
    <property type="entry name" value="LEURICHRPT"/>
</dbReference>
<feature type="transmembrane region" description="Helical" evidence="13">
    <location>
        <begin position="595"/>
        <end position="618"/>
    </location>
</feature>
<keyword evidence="16" id="KW-1185">Reference proteome</keyword>
<dbReference type="Gene3D" id="3.80.10.10">
    <property type="entry name" value="Ribonuclease Inhibitor"/>
    <property type="match status" value="4"/>
</dbReference>
<gene>
    <name evidence="15" type="ORF">ACJMK2_015617</name>
</gene>
<evidence type="ECO:0000256" key="3">
    <source>
        <dbReference type="ARBA" id="ARBA00022588"/>
    </source>
</evidence>
<dbReference type="EMBL" id="JBJQND010000015">
    <property type="protein sequence ID" value="KAL3851922.1"/>
    <property type="molecule type" value="Genomic_DNA"/>
</dbReference>
<dbReference type="SMART" id="SM00369">
    <property type="entry name" value="LRR_TYP"/>
    <property type="match status" value="5"/>
</dbReference>
<evidence type="ECO:0000256" key="6">
    <source>
        <dbReference type="ARBA" id="ARBA00022729"/>
    </source>
</evidence>
<dbReference type="GO" id="GO:0016020">
    <property type="term" value="C:membrane"/>
    <property type="evidence" value="ECO:0007669"/>
    <property type="project" value="UniProtKB-SubCell"/>
</dbReference>
<dbReference type="InterPro" id="IPR000157">
    <property type="entry name" value="TIR_dom"/>
</dbReference>
<feature type="domain" description="TIR" evidence="14">
    <location>
        <begin position="650"/>
        <end position="797"/>
    </location>
</feature>
<keyword evidence="10 13" id="KW-0472">Membrane</keyword>
<evidence type="ECO:0000256" key="13">
    <source>
        <dbReference type="SAM" id="Phobius"/>
    </source>
</evidence>
<dbReference type="PROSITE" id="PS51450">
    <property type="entry name" value="LRR"/>
    <property type="match status" value="1"/>
</dbReference>
<evidence type="ECO:0000256" key="7">
    <source>
        <dbReference type="ARBA" id="ARBA00022737"/>
    </source>
</evidence>
<evidence type="ECO:0000313" key="15">
    <source>
        <dbReference type="EMBL" id="KAL3851922.1"/>
    </source>
</evidence>
<evidence type="ECO:0000313" key="16">
    <source>
        <dbReference type="Proteomes" id="UP001634394"/>
    </source>
</evidence>
<organism evidence="15 16">
    <name type="scientific">Sinanodonta woodiana</name>
    <name type="common">Chinese pond mussel</name>
    <name type="synonym">Anodonta woodiana</name>
    <dbReference type="NCBI Taxonomy" id="1069815"/>
    <lineage>
        <taxon>Eukaryota</taxon>
        <taxon>Metazoa</taxon>
        <taxon>Spiralia</taxon>
        <taxon>Lophotrochozoa</taxon>
        <taxon>Mollusca</taxon>
        <taxon>Bivalvia</taxon>
        <taxon>Autobranchia</taxon>
        <taxon>Heteroconchia</taxon>
        <taxon>Palaeoheterodonta</taxon>
        <taxon>Unionida</taxon>
        <taxon>Unionoidea</taxon>
        <taxon>Unionidae</taxon>
        <taxon>Unioninae</taxon>
        <taxon>Sinanodonta</taxon>
    </lineage>
</organism>
<keyword evidence="9 13" id="KW-1133">Transmembrane helix</keyword>
<dbReference type="AlphaFoldDB" id="A0ABD3URY1"/>
<evidence type="ECO:0000256" key="10">
    <source>
        <dbReference type="ARBA" id="ARBA00023136"/>
    </source>
</evidence>
<comment type="caution">
    <text evidence="15">The sequence shown here is derived from an EMBL/GenBank/DDBJ whole genome shotgun (WGS) entry which is preliminary data.</text>
</comment>
<dbReference type="Gene3D" id="3.40.50.10140">
    <property type="entry name" value="Toll/interleukin-1 receptor homology (TIR) domain"/>
    <property type="match status" value="1"/>
</dbReference>
<evidence type="ECO:0000259" key="14">
    <source>
        <dbReference type="PROSITE" id="PS50104"/>
    </source>
</evidence>
<protein>
    <recommendedName>
        <fullName evidence="14">TIR domain-containing protein</fullName>
    </recommendedName>
</protein>
<dbReference type="PANTHER" id="PTHR24365:SF541">
    <property type="entry name" value="PROTEIN TOLL-RELATED"/>
    <property type="match status" value="1"/>
</dbReference>
<dbReference type="PRINTS" id="PR01537">
    <property type="entry name" value="INTRLKN1R1F"/>
</dbReference>
<reference evidence="15 16" key="1">
    <citation type="submission" date="2024-11" db="EMBL/GenBank/DDBJ databases">
        <title>Chromosome-level genome assembly of the freshwater bivalve Anodonta woodiana.</title>
        <authorList>
            <person name="Chen X."/>
        </authorList>
    </citation>
    <scope>NUCLEOTIDE SEQUENCE [LARGE SCALE GENOMIC DNA]</scope>
    <source>
        <strain evidence="15">MN2024</strain>
        <tissue evidence="15">Gills</tissue>
    </source>
</reference>
<keyword evidence="4" id="KW-0433">Leucine-rich repeat</keyword>
<dbReference type="InterPro" id="IPR017241">
    <property type="entry name" value="Toll-like_receptor"/>
</dbReference>
<keyword evidence="3" id="KW-0399">Innate immunity</keyword>
<dbReference type="InterPro" id="IPR032675">
    <property type="entry name" value="LRR_dom_sf"/>
</dbReference>
<keyword evidence="7" id="KW-0677">Repeat</keyword>
<accession>A0ABD3URY1</accession>
<dbReference type="PIRSF" id="PIRSF037595">
    <property type="entry name" value="Toll-like_receptor"/>
    <property type="match status" value="1"/>
</dbReference>
<dbReference type="InterPro" id="IPR026906">
    <property type="entry name" value="LRR_5"/>
</dbReference>
<dbReference type="Proteomes" id="UP001634394">
    <property type="component" value="Unassembled WGS sequence"/>
</dbReference>
<dbReference type="PANTHER" id="PTHR24365">
    <property type="entry name" value="TOLL-LIKE RECEPTOR"/>
    <property type="match status" value="1"/>
</dbReference>
<dbReference type="SMART" id="SM00255">
    <property type="entry name" value="TIR"/>
    <property type="match status" value="1"/>
</dbReference>
<keyword evidence="12" id="KW-0325">Glycoprotein</keyword>
<evidence type="ECO:0000256" key="4">
    <source>
        <dbReference type="ARBA" id="ARBA00022614"/>
    </source>
</evidence>
<evidence type="ECO:0000256" key="1">
    <source>
        <dbReference type="ARBA" id="ARBA00004479"/>
    </source>
</evidence>
<dbReference type="SUPFAM" id="SSF52047">
    <property type="entry name" value="RNI-like"/>
    <property type="match status" value="1"/>
</dbReference>
<dbReference type="Pfam" id="PF13855">
    <property type="entry name" value="LRR_8"/>
    <property type="match status" value="2"/>
</dbReference>
<dbReference type="Pfam" id="PF01582">
    <property type="entry name" value="TIR"/>
    <property type="match status" value="1"/>
</dbReference>
<comment type="subcellular location">
    <subcellularLocation>
        <location evidence="1">Membrane</location>
        <topology evidence="1">Single-pass type I membrane protein</topology>
    </subcellularLocation>
</comment>
<dbReference type="FunFam" id="3.40.50.10140:FF:000001">
    <property type="entry name" value="Toll-like receptor 2"/>
    <property type="match status" value="1"/>
</dbReference>
<dbReference type="InterPro" id="IPR035897">
    <property type="entry name" value="Toll_tir_struct_dom_sf"/>
</dbReference>
<proteinExistence type="inferred from homology"/>
<dbReference type="InterPro" id="IPR003591">
    <property type="entry name" value="Leu-rich_rpt_typical-subtyp"/>
</dbReference>
<dbReference type="GO" id="GO:0045087">
    <property type="term" value="P:innate immune response"/>
    <property type="evidence" value="ECO:0007669"/>
    <property type="project" value="UniProtKB-KW"/>
</dbReference>
<evidence type="ECO:0000256" key="5">
    <source>
        <dbReference type="ARBA" id="ARBA00022692"/>
    </source>
</evidence>
<evidence type="ECO:0000256" key="12">
    <source>
        <dbReference type="ARBA" id="ARBA00023180"/>
    </source>
</evidence>
<sequence length="819" mass="93416">MIPTIYPNRTISLNLSYNPVGGLFNSPFSEVHSLEILDISYANLLLVAVKVFDGLYNLKVLDISHNLLVISNKSLSVRSARDLMSLKVLKMNYNIKDTKRTDISYPDEAIGQVNSLQTLYVDGLMNSTFGPGFRNLVNLTTIIFSGEENGNYCGLKTISSAMFKNVPYIKHLIIRECGVELIEEHAFSPLSQLHLLDLSGNKKMGMEGAALGFQGLKNTSVRVLKLNNIYPEFGIGVRIKRNYIEMLRNTSITEIELSGNKVEIVDGEVFEVMPKNLTNLNVSKNRFVMGDYLIRACLLKNLTNLDGSYQFLSPLSKVNVRNRHISDLEDTGRPTMMEWINLTIQVPENLKVANFSRSKLAFPVLNIGVGKNKVEYLDASYSMLYNWTGPVVGFDSLLYLDLSNNHCSELSFTFFHYFPRLVTLLVSNNMLGEVVSRDEDAQIFKKLNTLQHLDLSNNRINSLNKNIFSGLVSINILNISQNLLDTFLVNIGHMNNLKVLDLSQNMLQVVQDSVRIALNDIASMTTENVYVNLSHNQLSCTCLTSNFLIWVRDTKINVVGMSSCMLANGTKVVTNDTNDILRYIDYLDKECMSKIGLILGTTLSISLAIVIVVVGIVYRYRWKLRYLYYMTMNRSNGYHPIGNFDTDNDFVYDAFVSFADEDREFVREVMLKKLEHERGMRLCVSFRDFIPGREIASNIMEAIHNSRKTVMLLTGNFLLSTWCLYELQMAYQESIHSGRDTFIVILYEDIPADRIYRVINMRDVFQSNSYIEYPRITRLDGNEQALDLFWDRCAQAIKQIGNCNKYHNLERFHMSCDVH</sequence>
<comment type="similarity">
    <text evidence="2">Belongs to the Toll-like receptor family.</text>
</comment>
<dbReference type="Pfam" id="PF13306">
    <property type="entry name" value="LRR_5"/>
    <property type="match status" value="1"/>
</dbReference>
<evidence type="ECO:0000256" key="9">
    <source>
        <dbReference type="ARBA" id="ARBA00022989"/>
    </source>
</evidence>
<dbReference type="PROSITE" id="PS50104">
    <property type="entry name" value="TIR"/>
    <property type="match status" value="1"/>
</dbReference>